<evidence type="ECO:0000259" key="1">
    <source>
        <dbReference type="PROSITE" id="PS50851"/>
    </source>
</evidence>
<dbReference type="RefSeq" id="WP_194030404.1">
    <property type="nucleotide sequence ID" value="NZ_JADEWZ010000023.1"/>
</dbReference>
<accession>A0A8J7DXM9</accession>
<sequence>MVGNPDFSMGKTQDISSDIERLEMPEGELHLRFYLPSNSEFALSATGIKEVMNQPPDRITPIPNASPLLLGTINLRGQVIWVADLGQFLGDTVALNTQRQEIPIIAIEDQETMLGLAIEKIGEMQWLDIAQIQMQTNVPNHMAPFIRGEWILDRESNQSLRLLDQLAILRSARWAA</sequence>
<reference evidence="2" key="1">
    <citation type="submission" date="2020-10" db="EMBL/GenBank/DDBJ databases">
        <authorList>
            <person name="Castelo-Branco R."/>
            <person name="Eusebio N."/>
            <person name="Adriana R."/>
            <person name="Vieira A."/>
            <person name="Brugerolle De Fraissinette N."/>
            <person name="Rezende De Castro R."/>
            <person name="Schneider M.P."/>
            <person name="Vasconcelos V."/>
            <person name="Leao P.N."/>
        </authorList>
    </citation>
    <scope>NUCLEOTIDE SEQUENCE</scope>
    <source>
        <strain evidence="2">LEGE 07157</strain>
    </source>
</reference>
<dbReference type="Gene3D" id="2.30.30.40">
    <property type="entry name" value="SH3 Domains"/>
    <property type="match status" value="1"/>
</dbReference>
<dbReference type="GO" id="GO:0007165">
    <property type="term" value="P:signal transduction"/>
    <property type="evidence" value="ECO:0007669"/>
    <property type="project" value="InterPro"/>
</dbReference>
<keyword evidence="3" id="KW-1185">Reference proteome</keyword>
<dbReference type="InterPro" id="IPR002545">
    <property type="entry name" value="CheW-lke_dom"/>
</dbReference>
<dbReference type="GO" id="GO:0005829">
    <property type="term" value="C:cytosol"/>
    <property type="evidence" value="ECO:0007669"/>
    <property type="project" value="TreeGrafter"/>
</dbReference>
<evidence type="ECO:0000313" key="2">
    <source>
        <dbReference type="EMBL" id="MBE9117322.1"/>
    </source>
</evidence>
<dbReference type="InterPro" id="IPR036061">
    <property type="entry name" value="CheW-like_dom_sf"/>
</dbReference>
<dbReference type="AlphaFoldDB" id="A0A8J7DXM9"/>
<dbReference type="EMBL" id="JADEWZ010000023">
    <property type="protein sequence ID" value="MBE9117322.1"/>
    <property type="molecule type" value="Genomic_DNA"/>
</dbReference>
<evidence type="ECO:0000313" key="3">
    <source>
        <dbReference type="Proteomes" id="UP000654482"/>
    </source>
</evidence>
<dbReference type="SUPFAM" id="SSF50341">
    <property type="entry name" value="CheW-like"/>
    <property type="match status" value="1"/>
</dbReference>
<protein>
    <submittedName>
        <fullName evidence="2">Chemotaxis protein CheW</fullName>
    </submittedName>
</protein>
<dbReference type="PANTHER" id="PTHR22617:SF23">
    <property type="entry name" value="CHEMOTAXIS PROTEIN CHEW"/>
    <property type="match status" value="1"/>
</dbReference>
<dbReference type="Proteomes" id="UP000654482">
    <property type="component" value="Unassembled WGS sequence"/>
</dbReference>
<comment type="caution">
    <text evidence="2">The sequence shown here is derived from an EMBL/GenBank/DDBJ whole genome shotgun (WGS) entry which is preliminary data.</text>
</comment>
<dbReference type="Gene3D" id="2.40.50.180">
    <property type="entry name" value="CheA-289, Domain 4"/>
    <property type="match status" value="1"/>
</dbReference>
<feature type="domain" description="CheW-like" evidence="1">
    <location>
        <begin position="27"/>
        <end position="174"/>
    </location>
</feature>
<dbReference type="PROSITE" id="PS50851">
    <property type="entry name" value="CHEW"/>
    <property type="match status" value="1"/>
</dbReference>
<gene>
    <name evidence="2" type="ORF">IQ249_15595</name>
</gene>
<dbReference type="PANTHER" id="PTHR22617">
    <property type="entry name" value="CHEMOTAXIS SENSOR HISTIDINE KINASE-RELATED"/>
    <property type="match status" value="1"/>
</dbReference>
<dbReference type="Pfam" id="PF01584">
    <property type="entry name" value="CheW"/>
    <property type="match status" value="1"/>
</dbReference>
<dbReference type="SMART" id="SM00260">
    <property type="entry name" value="CheW"/>
    <property type="match status" value="1"/>
</dbReference>
<dbReference type="InterPro" id="IPR039315">
    <property type="entry name" value="CheW"/>
</dbReference>
<proteinExistence type="predicted"/>
<dbReference type="GO" id="GO:0006935">
    <property type="term" value="P:chemotaxis"/>
    <property type="evidence" value="ECO:0007669"/>
    <property type="project" value="InterPro"/>
</dbReference>
<name>A0A8J7DXM9_9CYAN</name>
<organism evidence="2 3">
    <name type="scientific">Lusitaniella coriacea LEGE 07157</name>
    <dbReference type="NCBI Taxonomy" id="945747"/>
    <lineage>
        <taxon>Bacteria</taxon>
        <taxon>Bacillati</taxon>
        <taxon>Cyanobacteriota</taxon>
        <taxon>Cyanophyceae</taxon>
        <taxon>Spirulinales</taxon>
        <taxon>Lusitaniellaceae</taxon>
        <taxon>Lusitaniella</taxon>
    </lineage>
</organism>